<dbReference type="AlphaFoldDB" id="W1J6Z9"/>
<accession>W1J6Z9</accession>
<evidence type="ECO:0000313" key="1">
    <source>
        <dbReference type="EMBL" id="CDL85813.1"/>
    </source>
</evidence>
<sequence>MEITSGVITLSWGQENIAHYALSILGCKKTVLVWDIFRFPNGPLQQILGYANIQQTTAYAHLAPDYLQLAITLNPLSEGIEI</sequence>
<dbReference type="EMBL" id="CBXE010000159">
    <property type="protein sequence ID" value="CDL85813.1"/>
    <property type="molecule type" value="Genomic_DNA"/>
</dbReference>
<proteinExistence type="predicted"/>
<evidence type="ECO:0000313" key="2">
    <source>
        <dbReference type="Proteomes" id="UP000019197"/>
    </source>
</evidence>
<gene>
    <name evidence="1" type="ORF">XCR1_2410005</name>
</gene>
<organism evidence="1 2">
    <name type="scientific">Xenorhabdus cabanillasii JM26</name>
    <dbReference type="NCBI Taxonomy" id="1427517"/>
    <lineage>
        <taxon>Bacteria</taxon>
        <taxon>Pseudomonadati</taxon>
        <taxon>Pseudomonadota</taxon>
        <taxon>Gammaproteobacteria</taxon>
        <taxon>Enterobacterales</taxon>
        <taxon>Morganellaceae</taxon>
        <taxon>Xenorhabdus</taxon>
    </lineage>
</organism>
<name>W1J6Z9_9GAMM</name>
<comment type="caution">
    <text evidence="1">The sequence shown here is derived from an EMBL/GenBank/DDBJ whole genome shotgun (WGS) entry which is preliminary data.</text>
</comment>
<dbReference type="Proteomes" id="UP000019197">
    <property type="component" value="Unassembled WGS sequence"/>
</dbReference>
<protein>
    <submittedName>
        <fullName evidence="1">Uncharacterized protein</fullName>
    </submittedName>
</protein>
<reference evidence="1 2" key="1">
    <citation type="submission" date="2013-11" db="EMBL/GenBank/DDBJ databases">
        <title>Draft genome sequence and annotation of the entomopathogenic bacterium, Xenorhabdus cabanillasi strain JM26.</title>
        <authorList>
            <person name="Gualtieri M."/>
            <person name="Ogier J.C."/>
            <person name="Pages S."/>
            <person name="Givaudan A."/>
            <person name="Gaudriault S."/>
        </authorList>
    </citation>
    <scope>NUCLEOTIDE SEQUENCE [LARGE SCALE GENOMIC DNA]</scope>
    <source>
        <strain evidence="1 2">JM26</strain>
    </source>
</reference>